<sequence>MNQNNQLQEEITKELLTIKQDIELKIPEFIRQGCLELKVDQISLQKKQDIIKCLGGNKYKQDNQFIPKLTECLLSHLLRMKKCSLQSTNINPARPIYLGQLITITMFYYEDKIIKSYSILEELTKFVNKQIHVYFEGIRERLKIIKDKEQQLLNQLRNSQSNNDKQNETQQDINFLKCYCHSQPGLYVQIKTKLNTSKILKCKICSQNFHGYCLQINNDIQDFICPYCTLVMLNPQNKVIDQIVQSTFQQFLQYKNEKHFLFNCPVKHKGSQIEIRCLRIDGKDGLNEITWPDYGELQMNGVKLAEFKPLSINYSVKKRKDDSINITNHIKHNEQNRITLIEYKSNEDLKKQFRIQHQCIYFLGIFSINQLNAKEFLLDVKQYHKNYLSIEDSFKLFKQECSTNKDVKIKSIRISLLCPITLQLINIPARGRFCNHLQCFDLENFITAIDDQKDKKIWKCPICKLKCFKFLIDDYQQVILELISENSLSNKEVEFKENGEITDMILRELCNQRLKNQYQINDRIKKQIKTD</sequence>
<dbReference type="PROSITE" id="PS01359">
    <property type="entry name" value="ZF_PHD_1"/>
    <property type="match status" value="1"/>
</dbReference>
<dbReference type="Proteomes" id="UP000688137">
    <property type="component" value="Unassembled WGS sequence"/>
</dbReference>
<dbReference type="InterPro" id="IPR004181">
    <property type="entry name" value="Znf_MIZ"/>
</dbReference>
<dbReference type="OMA" id="FNCPVKH"/>
<gene>
    <name evidence="7" type="ORF">PPRIM_AZ9-3.1.T0440030</name>
</gene>
<dbReference type="InterPro" id="IPR019786">
    <property type="entry name" value="Zinc_finger_PHD-type_CS"/>
</dbReference>
<evidence type="ECO:0000313" key="8">
    <source>
        <dbReference type="Proteomes" id="UP000688137"/>
    </source>
</evidence>
<evidence type="ECO:0000313" key="7">
    <source>
        <dbReference type="EMBL" id="CAD8069446.1"/>
    </source>
</evidence>
<dbReference type="GO" id="GO:0016925">
    <property type="term" value="P:protein sumoylation"/>
    <property type="evidence" value="ECO:0007669"/>
    <property type="project" value="TreeGrafter"/>
</dbReference>
<dbReference type="PANTHER" id="PTHR10782:SF4">
    <property type="entry name" value="TONALLI, ISOFORM E"/>
    <property type="match status" value="1"/>
</dbReference>
<evidence type="ECO:0000256" key="4">
    <source>
        <dbReference type="PROSITE-ProRule" id="PRU00452"/>
    </source>
</evidence>
<organism evidence="7 8">
    <name type="scientific">Paramecium primaurelia</name>
    <dbReference type="NCBI Taxonomy" id="5886"/>
    <lineage>
        <taxon>Eukaryota</taxon>
        <taxon>Sar</taxon>
        <taxon>Alveolata</taxon>
        <taxon>Ciliophora</taxon>
        <taxon>Intramacronucleata</taxon>
        <taxon>Oligohymenophorea</taxon>
        <taxon>Peniculida</taxon>
        <taxon>Parameciidae</taxon>
        <taxon>Paramecium</taxon>
    </lineage>
</organism>
<keyword evidence="5" id="KW-0175">Coiled coil</keyword>
<feature type="coiled-coil region" evidence="5">
    <location>
        <begin position="139"/>
        <end position="169"/>
    </location>
</feature>
<dbReference type="AlphaFoldDB" id="A0A8S1LXC5"/>
<accession>A0A8S1LXC5</accession>
<dbReference type="SMART" id="SM00249">
    <property type="entry name" value="PHD"/>
    <property type="match status" value="1"/>
</dbReference>
<keyword evidence="3" id="KW-0862">Zinc</keyword>
<name>A0A8S1LXC5_PARPR</name>
<dbReference type="PANTHER" id="PTHR10782">
    <property type="entry name" value="ZINC FINGER MIZ DOMAIN-CONTAINING PROTEIN"/>
    <property type="match status" value="1"/>
</dbReference>
<reference evidence="7" key="1">
    <citation type="submission" date="2021-01" db="EMBL/GenBank/DDBJ databases">
        <authorList>
            <consortium name="Genoscope - CEA"/>
            <person name="William W."/>
        </authorList>
    </citation>
    <scope>NUCLEOTIDE SEQUENCE</scope>
</reference>
<dbReference type="PROSITE" id="PS51044">
    <property type="entry name" value="ZF_SP_RING"/>
    <property type="match status" value="1"/>
</dbReference>
<comment type="caution">
    <text evidence="7">The sequence shown here is derived from an EMBL/GenBank/DDBJ whole genome shotgun (WGS) entry which is preliminary data.</text>
</comment>
<keyword evidence="1" id="KW-0479">Metal-binding</keyword>
<dbReference type="Pfam" id="PF02891">
    <property type="entry name" value="zf-MIZ"/>
    <property type="match status" value="1"/>
</dbReference>
<dbReference type="GO" id="GO:0008270">
    <property type="term" value="F:zinc ion binding"/>
    <property type="evidence" value="ECO:0007669"/>
    <property type="project" value="UniProtKB-KW"/>
</dbReference>
<evidence type="ECO:0000256" key="2">
    <source>
        <dbReference type="ARBA" id="ARBA00022771"/>
    </source>
</evidence>
<evidence type="ECO:0000256" key="5">
    <source>
        <dbReference type="SAM" id="Coils"/>
    </source>
</evidence>
<dbReference type="GO" id="GO:0061665">
    <property type="term" value="F:SUMO ligase activity"/>
    <property type="evidence" value="ECO:0007669"/>
    <property type="project" value="TreeGrafter"/>
</dbReference>
<feature type="domain" description="SP-RING-type" evidence="6">
    <location>
        <begin position="403"/>
        <end position="489"/>
    </location>
</feature>
<dbReference type="CDD" id="cd16650">
    <property type="entry name" value="SP-RING_PIAS-like"/>
    <property type="match status" value="1"/>
</dbReference>
<dbReference type="GO" id="GO:0000785">
    <property type="term" value="C:chromatin"/>
    <property type="evidence" value="ECO:0007669"/>
    <property type="project" value="TreeGrafter"/>
</dbReference>
<evidence type="ECO:0000259" key="6">
    <source>
        <dbReference type="PROSITE" id="PS51044"/>
    </source>
</evidence>
<dbReference type="InterPro" id="IPR001965">
    <property type="entry name" value="Znf_PHD"/>
</dbReference>
<proteinExistence type="predicted"/>
<keyword evidence="8" id="KW-1185">Reference proteome</keyword>
<protein>
    <recommendedName>
        <fullName evidence="6">SP-RING-type domain-containing protein</fullName>
    </recommendedName>
</protein>
<dbReference type="CDD" id="cd15489">
    <property type="entry name" value="PHD_SF"/>
    <property type="match status" value="1"/>
</dbReference>
<evidence type="ECO:0000256" key="1">
    <source>
        <dbReference type="ARBA" id="ARBA00022723"/>
    </source>
</evidence>
<keyword evidence="2 4" id="KW-0863">Zinc-finger</keyword>
<evidence type="ECO:0000256" key="3">
    <source>
        <dbReference type="ARBA" id="ARBA00022833"/>
    </source>
</evidence>
<dbReference type="EMBL" id="CAJJDM010000044">
    <property type="protein sequence ID" value="CAD8069446.1"/>
    <property type="molecule type" value="Genomic_DNA"/>
</dbReference>